<organism evidence="1 2">
    <name type="scientific">Sphaerodactylus townsendi</name>
    <dbReference type="NCBI Taxonomy" id="933632"/>
    <lineage>
        <taxon>Eukaryota</taxon>
        <taxon>Metazoa</taxon>
        <taxon>Chordata</taxon>
        <taxon>Craniata</taxon>
        <taxon>Vertebrata</taxon>
        <taxon>Euteleostomi</taxon>
        <taxon>Lepidosauria</taxon>
        <taxon>Squamata</taxon>
        <taxon>Bifurcata</taxon>
        <taxon>Gekkota</taxon>
        <taxon>Sphaerodactylidae</taxon>
        <taxon>Sphaerodactylus</taxon>
    </lineage>
</organism>
<comment type="caution">
    <text evidence="1">The sequence shown here is derived from an EMBL/GenBank/DDBJ whole genome shotgun (WGS) entry which is preliminary data.</text>
</comment>
<reference evidence="1" key="1">
    <citation type="submission" date="2021-08" db="EMBL/GenBank/DDBJ databases">
        <title>The first chromosome-level gecko genome reveals the dynamic sex chromosomes of Neotropical dwarf geckos (Sphaerodactylidae: Sphaerodactylus).</title>
        <authorList>
            <person name="Pinto B.J."/>
            <person name="Keating S.E."/>
            <person name="Gamble T."/>
        </authorList>
    </citation>
    <scope>NUCLEOTIDE SEQUENCE</scope>
    <source>
        <strain evidence="1">TG3544</strain>
    </source>
</reference>
<evidence type="ECO:0000313" key="1">
    <source>
        <dbReference type="EMBL" id="KAH7994626.1"/>
    </source>
</evidence>
<gene>
    <name evidence="1" type="ORF">K3G42_012212</name>
</gene>
<sequence>MCKPPNGYWLSETHFQPEGTCQTFANFYSLDGTLGTEEISHLLLPEAHLPHMLRNICFASGESQPMGETTWGTPVKMELCYIRVQWRIIANVVRSMLQTMAGHE</sequence>
<protein>
    <submittedName>
        <fullName evidence="1">Uncharacterized protein</fullName>
    </submittedName>
</protein>
<accession>A0ACB8EPQ8</accession>
<proteinExistence type="predicted"/>
<keyword evidence="2" id="KW-1185">Reference proteome</keyword>
<name>A0ACB8EPQ8_9SAUR</name>
<dbReference type="EMBL" id="CM037620">
    <property type="protein sequence ID" value="KAH7994626.1"/>
    <property type="molecule type" value="Genomic_DNA"/>
</dbReference>
<evidence type="ECO:0000313" key="2">
    <source>
        <dbReference type="Proteomes" id="UP000827872"/>
    </source>
</evidence>
<dbReference type="Proteomes" id="UP000827872">
    <property type="component" value="Linkage Group LG07"/>
</dbReference>